<dbReference type="Gene3D" id="1.10.10.10">
    <property type="entry name" value="Winged helix-like DNA-binding domain superfamily/Winged helix DNA-binding domain"/>
    <property type="match status" value="2"/>
</dbReference>
<dbReference type="AlphaFoldDB" id="A0A1F7VDC7"/>
<evidence type="ECO:0000313" key="6">
    <source>
        <dbReference type="Proteomes" id="UP000178264"/>
    </source>
</evidence>
<keyword evidence="1" id="KW-0963">Cytoplasm</keyword>
<keyword evidence="3" id="KW-0159">Chromosome partition</keyword>
<dbReference type="PANTHER" id="PTHR34298">
    <property type="entry name" value="SEGREGATION AND CONDENSATION PROTEIN B"/>
    <property type="match status" value="1"/>
</dbReference>
<evidence type="ECO:0000256" key="3">
    <source>
        <dbReference type="ARBA" id="ARBA00022829"/>
    </source>
</evidence>
<keyword evidence="4" id="KW-0131">Cell cycle</keyword>
<keyword evidence="2" id="KW-0132">Cell division</keyword>
<dbReference type="InterPro" id="IPR036390">
    <property type="entry name" value="WH_DNA-bd_sf"/>
</dbReference>
<dbReference type="GO" id="GO:0051301">
    <property type="term" value="P:cell division"/>
    <property type="evidence" value="ECO:0007669"/>
    <property type="project" value="UniProtKB-KW"/>
</dbReference>
<dbReference type="Pfam" id="PF04079">
    <property type="entry name" value="SMC_ScpB"/>
    <property type="match status" value="1"/>
</dbReference>
<proteinExistence type="predicted"/>
<sequence length="194" mass="21453">MSLVSQIESLLFISNRPLTPRKLAELLEAKPDEVAAALESLREATNGGERGVALVKAGESYQFATRGEHAKLVAAFVKDELVGEMTRPQLETLTIVAYRGPVAKSELERIRGVNCSLILRNLMIRGLVETVDGQSGSQDSLAQLLIRYRVTHEFLRFLGLTSVEQLPSYQELSKHEYLEAMKQQDVSPTAPTSL</sequence>
<dbReference type="PIRSF" id="PIRSF019345">
    <property type="entry name" value="ScpB"/>
    <property type="match status" value="1"/>
</dbReference>
<protein>
    <submittedName>
        <fullName evidence="5">SMC-Scp complex subunit ScpB</fullName>
    </submittedName>
</protein>
<comment type="caution">
    <text evidence="5">The sequence shown here is derived from an EMBL/GenBank/DDBJ whole genome shotgun (WGS) entry which is preliminary data.</text>
</comment>
<evidence type="ECO:0000313" key="5">
    <source>
        <dbReference type="EMBL" id="OGL88441.1"/>
    </source>
</evidence>
<evidence type="ECO:0000256" key="4">
    <source>
        <dbReference type="ARBA" id="ARBA00023306"/>
    </source>
</evidence>
<gene>
    <name evidence="5" type="ORF">A3I42_04155</name>
</gene>
<reference evidence="5 6" key="1">
    <citation type="journal article" date="2016" name="Nat. Commun.">
        <title>Thousands of microbial genomes shed light on interconnected biogeochemical processes in an aquifer system.</title>
        <authorList>
            <person name="Anantharaman K."/>
            <person name="Brown C.T."/>
            <person name="Hug L.A."/>
            <person name="Sharon I."/>
            <person name="Castelle C.J."/>
            <person name="Probst A.J."/>
            <person name="Thomas B.C."/>
            <person name="Singh A."/>
            <person name="Wilkins M.J."/>
            <person name="Karaoz U."/>
            <person name="Brodie E.L."/>
            <person name="Williams K.H."/>
            <person name="Hubbard S.S."/>
            <person name="Banfield J.F."/>
        </authorList>
    </citation>
    <scope>NUCLEOTIDE SEQUENCE [LARGE SCALE GENOMIC DNA]</scope>
</reference>
<dbReference type="EMBL" id="MGER01000031">
    <property type="protein sequence ID" value="OGL88441.1"/>
    <property type="molecule type" value="Genomic_DNA"/>
</dbReference>
<dbReference type="InterPro" id="IPR005234">
    <property type="entry name" value="ScpB_csome_segregation"/>
</dbReference>
<dbReference type="GO" id="GO:0051304">
    <property type="term" value="P:chromosome separation"/>
    <property type="evidence" value="ECO:0007669"/>
    <property type="project" value="InterPro"/>
</dbReference>
<evidence type="ECO:0000256" key="1">
    <source>
        <dbReference type="ARBA" id="ARBA00022490"/>
    </source>
</evidence>
<dbReference type="Proteomes" id="UP000178264">
    <property type="component" value="Unassembled WGS sequence"/>
</dbReference>
<name>A0A1F7VDC7_9BACT</name>
<dbReference type="SUPFAM" id="SSF46785">
    <property type="entry name" value="Winged helix' DNA-binding domain"/>
    <property type="match status" value="2"/>
</dbReference>
<evidence type="ECO:0000256" key="2">
    <source>
        <dbReference type="ARBA" id="ARBA00022618"/>
    </source>
</evidence>
<dbReference type="InterPro" id="IPR036388">
    <property type="entry name" value="WH-like_DNA-bd_sf"/>
</dbReference>
<accession>A0A1F7VDC7</accession>
<dbReference type="NCBIfam" id="TIGR00281">
    <property type="entry name" value="SMC-Scp complex subunit ScpB"/>
    <property type="match status" value="1"/>
</dbReference>
<organism evidence="5 6">
    <name type="scientific">Candidatus Uhrbacteria bacterium RIFCSPLOWO2_02_FULL_49_11</name>
    <dbReference type="NCBI Taxonomy" id="1802409"/>
    <lineage>
        <taxon>Bacteria</taxon>
        <taxon>Candidatus Uhriibacteriota</taxon>
    </lineage>
</organism>
<dbReference type="PANTHER" id="PTHR34298:SF2">
    <property type="entry name" value="SEGREGATION AND CONDENSATION PROTEIN B"/>
    <property type="match status" value="1"/>
</dbReference>